<comment type="caution">
    <text evidence="1">The sequence shown here is derived from an EMBL/GenBank/DDBJ whole genome shotgun (WGS) entry which is preliminary data.</text>
</comment>
<dbReference type="InParanoid" id="A0A5J5EUD3"/>
<name>A0A5J5EUD3_9PEZI</name>
<dbReference type="EMBL" id="VXIS01000121">
    <property type="protein sequence ID" value="KAA8903194.1"/>
    <property type="molecule type" value="Genomic_DNA"/>
</dbReference>
<sequence length="109" mass="11614">MAAQPTSLWAQNATAVMNVASSALSWSLSVVEAIATAMGFGRKPPASSTIAAALTAPSLTAIPASDCGIVFLDESTLPELQRRSAPYKNGMQYRRQLQYEAVLFLYTCV</sequence>
<evidence type="ECO:0000313" key="2">
    <source>
        <dbReference type="EMBL" id="KAA8903194.1"/>
    </source>
</evidence>
<dbReference type="AlphaFoldDB" id="A0A5J5EUD3"/>
<proteinExistence type="predicted"/>
<evidence type="ECO:0000313" key="3">
    <source>
        <dbReference type="Proteomes" id="UP000326924"/>
    </source>
</evidence>
<protein>
    <submittedName>
        <fullName evidence="1">Uncharacterized protein</fullName>
    </submittedName>
</protein>
<accession>A0A5J5EUD3</accession>
<keyword evidence="3" id="KW-1185">Reference proteome</keyword>
<reference evidence="1 3" key="1">
    <citation type="submission" date="2019-09" db="EMBL/GenBank/DDBJ databases">
        <title>Draft genome of the ectomycorrhizal ascomycete Sphaerosporella brunnea.</title>
        <authorList>
            <consortium name="DOE Joint Genome Institute"/>
            <person name="Benucci G.M."/>
            <person name="Marozzi G."/>
            <person name="Antonielli L."/>
            <person name="Sanchez S."/>
            <person name="Marco P."/>
            <person name="Wang X."/>
            <person name="Falini L.B."/>
            <person name="Barry K."/>
            <person name="Haridas S."/>
            <person name="Lipzen A."/>
            <person name="Labutti K."/>
            <person name="Grigoriev I.V."/>
            <person name="Murat C."/>
            <person name="Martin F."/>
            <person name="Albertini E."/>
            <person name="Donnini D."/>
            <person name="Bonito G."/>
        </authorList>
    </citation>
    <scope>NUCLEOTIDE SEQUENCE [LARGE SCALE GENOMIC DNA]</scope>
    <source>
        <strain evidence="1 3">Sb_GMNB300</strain>
    </source>
</reference>
<evidence type="ECO:0000313" key="1">
    <source>
        <dbReference type="EMBL" id="KAA8903179.1"/>
    </source>
</evidence>
<dbReference type="EMBL" id="VXIS01000121">
    <property type="protein sequence ID" value="KAA8903179.1"/>
    <property type="molecule type" value="Genomic_DNA"/>
</dbReference>
<gene>
    <name evidence="1" type="ORF">FN846DRAFT_891237</name>
    <name evidence="2" type="ORF">FN846DRAFT_891246</name>
</gene>
<organism evidence="1 3">
    <name type="scientific">Sphaerosporella brunnea</name>
    <dbReference type="NCBI Taxonomy" id="1250544"/>
    <lineage>
        <taxon>Eukaryota</taxon>
        <taxon>Fungi</taxon>
        <taxon>Dikarya</taxon>
        <taxon>Ascomycota</taxon>
        <taxon>Pezizomycotina</taxon>
        <taxon>Pezizomycetes</taxon>
        <taxon>Pezizales</taxon>
        <taxon>Pyronemataceae</taxon>
        <taxon>Sphaerosporella</taxon>
    </lineage>
</organism>
<dbReference type="Proteomes" id="UP000326924">
    <property type="component" value="Unassembled WGS sequence"/>
</dbReference>